<dbReference type="Pfam" id="PF12796">
    <property type="entry name" value="Ank_2"/>
    <property type="match status" value="2"/>
</dbReference>
<dbReference type="InterPro" id="IPR001496">
    <property type="entry name" value="SOCS_box"/>
</dbReference>
<dbReference type="KEGG" id="bany:112049385"/>
<dbReference type="InterPro" id="IPR002110">
    <property type="entry name" value="Ankyrin_rpt"/>
</dbReference>
<dbReference type="PROSITE" id="PS50297">
    <property type="entry name" value="ANK_REP_REGION"/>
    <property type="match status" value="5"/>
</dbReference>
<feature type="compositionally biased region" description="Low complexity" evidence="4">
    <location>
        <begin position="149"/>
        <end position="160"/>
    </location>
</feature>
<gene>
    <name evidence="7 8 9" type="primary">LOC112049385</name>
</gene>
<dbReference type="PANTHER" id="PTHR24173">
    <property type="entry name" value="ANKYRIN REPEAT CONTAINING"/>
    <property type="match status" value="1"/>
</dbReference>
<dbReference type="PRINTS" id="PR01415">
    <property type="entry name" value="ANKYRIN"/>
</dbReference>
<feature type="repeat" description="ANK" evidence="3">
    <location>
        <begin position="222"/>
        <end position="254"/>
    </location>
</feature>
<dbReference type="Pfam" id="PF00023">
    <property type="entry name" value="Ank"/>
    <property type="match status" value="2"/>
</dbReference>
<sequence length="626" mass="68659">MFRNMEQSLEDRLYDSVLQDNLDTVLHFVSLGANPNKITCHGKTSMGEAAKGGNMAIVKALIDACTANSTIKKPSQGCTKKRYSKSHKRKLNSSECEETVVKYKNLSDRTFKETQIDENDSLRGQTPEKNQGYFVFIHSDGSSSDESRIGGSKSPISPSSLASTPQAELEWDEEIVNVAPSTSEDETWTSMYKWYAAILECTGAAIASASVVTNGIDQQDAFMRTALHYAAEQGHCGIVRLILDAGCKVDITAGDGLTSLHIAAMRNHAEIVKQLLAAGSHVNYKTHEKMTPLHFAASRGFLELVKILASNGAYLEARDTSERTALYLAAGRGHVDVVQYLISVGANVNGEEIHGYTPLCEAVWQRYTQVVEVLLLSGARVTHSHKLLHNAIIQRQEDIVRMLANLGGGINLHNDNGDTPLLLSARLAQPAVARILLEKGANVNSCNSITGASALHIAVESIESAEEFEQLLVCLIEYKIDLNSTALTGDTALNRALLLQKDLAAVLLIRHGCDVNACDLHSCGLDNLSIASRRRSIRLASLLLKAGHHIPIPDPNNSIPKEGTTKKWLYNICKHPPSLFDLCRITLRRFCKNRPLFNYVHSLPLPKSLKCFLMLEDEGNTDIYCT</sequence>
<feature type="repeat" description="ANK" evidence="3">
    <location>
        <begin position="255"/>
        <end position="287"/>
    </location>
</feature>
<dbReference type="PANTHER" id="PTHR24173:SF74">
    <property type="entry name" value="ANKYRIN REPEAT DOMAIN-CONTAINING PROTEIN 16"/>
    <property type="match status" value="1"/>
</dbReference>
<dbReference type="PROSITE" id="PS50225">
    <property type="entry name" value="SOCS"/>
    <property type="match status" value="1"/>
</dbReference>
<dbReference type="CDD" id="cd03587">
    <property type="entry name" value="SOCS"/>
    <property type="match status" value="1"/>
</dbReference>
<dbReference type="GO" id="GO:0035556">
    <property type="term" value="P:intracellular signal transduction"/>
    <property type="evidence" value="ECO:0007669"/>
    <property type="project" value="InterPro"/>
</dbReference>
<dbReference type="RefSeq" id="XP_052747367.1">
    <property type="nucleotide sequence ID" value="XM_052891407.1"/>
</dbReference>
<feature type="repeat" description="ANK" evidence="3">
    <location>
        <begin position="416"/>
        <end position="448"/>
    </location>
</feature>
<proteinExistence type="predicted"/>
<dbReference type="Proteomes" id="UP001652582">
    <property type="component" value="Chromosome 3"/>
</dbReference>
<organism evidence="6 7">
    <name type="scientific">Bicyclus anynana</name>
    <name type="common">Squinting bush brown butterfly</name>
    <dbReference type="NCBI Taxonomy" id="110368"/>
    <lineage>
        <taxon>Eukaryota</taxon>
        <taxon>Metazoa</taxon>
        <taxon>Ecdysozoa</taxon>
        <taxon>Arthropoda</taxon>
        <taxon>Hexapoda</taxon>
        <taxon>Insecta</taxon>
        <taxon>Pterygota</taxon>
        <taxon>Neoptera</taxon>
        <taxon>Endopterygota</taxon>
        <taxon>Lepidoptera</taxon>
        <taxon>Glossata</taxon>
        <taxon>Ditrysia</taxon>
        <taxon>Papilionoidea</taxon>
        <taxon>Nymphalidae</taxon>
        <taxon>Satyrinae</taxon>
        <taxon>Satyrini</taxon>
        <taxon>Mycalesina</taxon>
        <taxon>Bicyclus</taxon>
    </lineage>
</organism>
<feature type="region of interest" description="Disordered" evidence="4">
    <location>
        <begin position="141"/>
        <end position="164"/>
    </location>
</feature>
<dbReference type="SMART" id="SM00969">
    <property type="entry name" value="SOCS_box"/>
    <property type="match status" value="1"/>
</dbReference>
<feature type="repeat" description="ANK" evidence="3">
    <location>
        <begin position="288"/>
        <end position="320"/>
    </location>
</feature>
<dbReference type="OrthoDB" id="194358at2759"/>
<name>A0A6J1NDB5_BICAN</name>
<evidence type="ECO:0000313" key="8">
    <source>
        <dbReference type="RefSeq" id="XP_052747367.1"/>
    </source>
</evidence>
<evidence type="ECO:0000256" key="1">
    <source>
        <dbReference type="ARBA" id="ARBA00022737"/>
    </source>
</evidence>
<dbReference type="InterPro" id="IPR036770">
    <property type="entry name" value="Ankyrin_rpt-contain_sf"/>
</dbReference>
<reference evidence="7 8" key="1">
    <citation type="submission" date="2025-05" db="UniProtKB">
        <authorList>
            <consortium name="RefSeq"/>
        </authorList>
    </citation>
    <scope>IDENTIFICATION</scope>
</reference>
<keyword evidence="1" id="KW-0677">Repeat</keyword>
<dbReference type="SUPFAM" id="SSF158235">
    <property type="entry name" value="SOCS box-like"/>
    <property type="match status" value="1"/>
</dbReference>
<dbReference type="Gene3D" id="1.25.40.20">
    <property type="entry name" value="Ankyrin repeat-containing domain"/>
    <property type="match status" value="6"/>
</dbReference>
<dbReference type="RefSeq" id="XP_052747368.1">
    <property type="nucleotide sequence ID" value="XM_052891408.1"/>
</dbReference>
<protein>
    <submittedName>
        <fullName evidence="7 8">Ankyrin-3-like</fullName>
    </submittedName>
</protein>
<dbReference type="SMART" id="SM00248">
    <property type="entry name" value="ANK"/>
    <property type="match status" value="12"/>
</dbReference>
<dbReference type="SUPFAM" id="SSF48403">
    <property type="entry name" value="Ankyrin repeat"/>
    <property type="match status" value="2"/>
</dbReference>
<accession>A0A6J1NDB5</accession>
<feature type="domain" description="SOCS box" evidence="5">
    <location>
        <begin position="576"/>
        <end position="613"/>
    </location>
</feature>
<dbReference type="PROSITE" id="PS50088">
    <property type="entry name" value="ANK_REPEAT"/>
    <property type="match status" value="6"/>
</dbReference>
<evidence type="ECO:0000256" key="4">
    <source>
        <dbReference type="SAM" id="MobiDB-lite"/>
    </source>
</evidence>
<keyword evidence="2 3" id="KW-0040">ANK repeat</keyword>
<feature type="repeat" description="ANK" evidence="3">
    <location>
        <begin position="321"/>
        <end position="353"/>
    </location>
</feature>
<evidence type="ECO:0000313" key="6">
    <source>
        <dbReference type="Proteomes" id="UP001652582"/>
    </source>
</evidence>
<keyword evidence="6" id="KW-1185">Reference proteome</keyword>
<dbReference type="GeneID" id="112049385"/>
<evidence type="ECO:0000313" key="9">
    <source>
        <dbReference type="RefSeq" id="XP_052747368.1"/>
    </source>
</evidence>
<dbReference type="InterPro" id="IPR036036">
    <property type="entry name" value="SOCS_box-like_dom_sf"/>
</dbReference>
<feature type="repeat" description="ANK" evidence="3">
    <location>
        <begin position="354"/>
        <end position="386"/>
    </location>
</feature>
<evidence type="ECO:0000313" key="7">
    <source>
        <dbReference type="RefSeq" id="XP_023943012.2"/>
    </source>
</evidence>
<evidence type="ECO:0000256" key="2">
    <source>
        <dbReference type="ARBA" id="ARBA00023043"/>
    </source>
</evidence>
<evidence type="ECO:0000256" key="3">
    <source>
        <dbReference type="PROSITE-ProRule" id="PRU00023"/>
    </source>
</evidence>
<dbReference type="Pfam" id="PF07525">
    <property type="entry name" value="SOCS_box"/>
    <property type="match status" value="1"/>
</dbReference>
<dbReference type="RefSeq" id="XP_023943012.2">
    <property type="nucleotide sequence ID" value="XM_024087244.2"/>
</dbReference>
<evidence type="ECO:0000259" key="5">
    <source>
        <dbReference type="PROSITE" id="PS50225"/>
    </source>
</evidence>